<feature type="binding site" evidence="7">
    <location>
        <position position="288"/>
    </location>
    <ligand>
        <name>glyoxylate</name>
        <dbReference type="ChEBI" id="CHEBI:36655"/>
    </ligand>
</feature>
<dbReference type="PANTHER" id="PTHR10578">
    <property type="entry name" value="S -2-HYDROXY-ACID OXIDASE-RELATED"/>
    <property type="match status" value="1"/>
</dbReference>
<dbReference type="InterPro" id="IPR013785">
    <property type="entry name" value="Aldolase_TIM"/>
</dbReference>
<evidence type="ECO:0000256" key="2">
    <source>
        <dbReference type="ARBA" id="ARBA00022630"/>
    </source>
</evidence>
<evidence type="ECO:0000259" key="8">
    <source>
        <dbReference type="PROSITE" id="PS51349"/>
    </source>
</evidence>
<feature type="binding site" evidence="7">
    <location>
        <position position="285"/>
    </location>
    <ligand>
        <name>glyoxylate</name>
        <dbReference type="ChEBI" id="CHEBI:36655"/>
    </ligand>
</feature>
<feature type="binding site" evidence="7">
    <location>
        <begin position="338"/>
        <end position="339"/>
    </location>
    <ligand>
        <name>FMN</name>
        <dbReference type="ChEBI" id="CHEBI:58210"/>
    </ligand>
</feature>
<feature type="binding site" evidence="7">
    <location>
        <begin position="315"/>
        <end position="319"/>
    </location>
    <ligand>
        <name>FMN</name>
        <dbReference type="ChEBI" id="CHEBI:58210"/>
    </ligand>
</feature>
<keyword evidence="2 7" id="KW-0285">Flavoprotein</keyword>
<dbReference type="Gene3D" id="3.20.20.70">
    <property type="entry name" value="Aldolase class I"/>
    <property type="match status" value="1"/>
</dbReference>
<evidence type="ECO:0000256" key="4">
    <source>
        <dbReference type="ARBA" id="ARBA00023002"/>
    </source>
</evidence>
<evidence type="ECO:0000256" key="3">
    <source>
        <dbReference type="ARBA" id="ARBA00022643"/>
    </source>
</evidence>
<dbReference type="Pfam" id="PF01070">
    <property type="entry name" value="FMN_dh"/>
    <property type="match status" value="1"/>
</dbReference>
<keyword evidence="3 7" id="KW-0288">FMN</keyword>
<dbReference type="InterPro" id="IPR012133">
    <property type="entry name" value="Alpha-hydoxy_acid_DH_FMN"/>
</dbReference>
<dbReference type="InterPro" id="IPR037396">
    <property type="entry name" value="FMN_HAD"/>
</dbReference>
<dbReference type="PIRSF" id="PIRSF000138">
    <property type="entry name" value="Al-hdrx_acd_dh"/>
    <property type="match status" value="1"/>
</dbReference>
<dbReference type="AlphaFoldDB" id="A0A4Q2U6R8"/>
<dbReference type="GO" id="GO:0010181">
    <property type="term" value="F:FMN binding"/>
    <property type="evidence" value="ECO:0007669"/>
    <property type="project" value="InterPro"/>
</dbReference>
<dbReference type="PROSITE" id="PS51349">
    <property type="entry name" value="FMN_HYDROXY_ACID_DH_2"/>
    <property type="match status" value="1"/>
</dbReference>
<evidence type="ECO:0000256" key="7">
    <source>
        <dbReference type="PIRSR" id="PIRSR000138-2"/>
    </source>
</evidence>
<organism evidence="9 10">
    <name type="scientific">Lichenibacterium minor</name>
    <dbReference type="NCBI Taxonomy" id="2316528"/>
    <lineage>
        <taxon>Bacteria</taxon>
        <taxon>Pseudomonadati</taxon>
        <taxon>Pseudomonadota</taxon>
        <taxon>Alphaproteobacteria</taxon>
        <taxon>Hyphomicrobiales</taxon>
        <taxon>Lichenihabitantaceae</taxon>
        <taxon>Lichenibacterium</taxon>
    </lineage>
</organism>
<sequence>MQHPRERALSSALDLDDFARLARRKLPKAVYGYVANGAEAMVARDNNRAAFGHWRMVTRVLRDVSARSQETTLFGKRYAAPFGIAPMGASAVVAYDADNAMARAAREAGIPYALSANSITPLEEVAKSNPDSWFAAYQSPDPSKIERMLGRVEAAGFDVYMLTVDVPVGSNRVNDKRAGYSMPLRPTPRLTWDGLTHPGWLAGTFARTFLARGVPEISNLEAKGRIGIFSREVAVIAGHDDFGWREAELIRKLWRGKFVIKGLLSAEDARIARDLGADGVVVSNHGGRQLDSAVSPLEVLPEIRREAGDMAVLCDSGFRHGSDVLKALALGADFVLVGRPFLFAAAVAGEAGVQRAIGILSKEIDIDLALLGVDGPGDVGPEVLREAMAPRRGV</sequence>
<name>A0A4Q2U6R8_9HYPH</name>
<feature type="binding site" evidence="7">
    <location>
        <position position="172"/>
    </location>
    <ligand>
        <name>glyoxylate</name>
        <dbReference type="ChEBI" id="CHEBI:36655"/>
    </ligand>
</feature>
<comment type="cofactor">
    <cofactor evidence="1">
        <name>FMN</name>
        <dbReference type="ChEBI" id="CHEBI:58210"/>
    </cofactor>
</comment>
<feature type="domain" description="FMN hydroxy acid dehydrogenase" evidence="8">
    <location>
        <begin position="7"/>
        <end position="389"/>
    </location>
</feature>
<dbReference type="PANTHER" id="PTHR10578:SF107">
    <property type="entry name" value="2-HYDROXYACID OXIDASE 1"/>
    <property type="match status" value="1"/>
</dbReference>
<feature type="binding site" evidence="7">
    <location>
        <position position="163"/>
    </location>
    <ligand>
        <name>FMN</name>
        <dbReference type="ChEBI" id="CHEBI:58210"/>
    </ligand>
</feature>
<dbReference type="InterPro" id="IPR008259">
    <property type="entry name" value="FMN_hydac_DH_AS"/>
</dbReference>
<feature type="binding site" evidence="7">
    <location>
        <position position="137"/>
    </location>
    <ligand>
        <name>glyoxylate</name>
        <dbReference type="ChEBI" id="CHEBI:36655"/>
    </ligand>
</feature>
<dbReference type="EMBL" id="QYBB01000010">
    <property type="protein sequence ID" value="RYC32022.1"/>
    <property type="molecule type" value="Genomic_DNA"/>
</dbReference>
<feature type="binding site" evidence="7">
    <location>
        <begin position="86"/>
        <end position="88"/>
    </location>
    <ligand>
        <name>FMN</name>
        <dbReference type="ChEBI" id="CHEBI:58210"/>
    </ligand>
</feature>
<dbReference type="GO" id="GO:0016491">
    <property type="term" value="F:oxidoreductase activity"/>
    <property type="evidence" value="ECO:0007669"/>
    <property type="project" value="UniProtKB-KW"/>
</dbReference>
<comment type="caution">
    <text evidence="9">The sequence shown here is derived from an EMBL/GenBank/DDBJ whole genome shotgun (WGS) entry which is preliminary data.</text>
</comment>
<feature type="binding site" evidence="7">
    <location>
        <position position="261"/>
    </location>
    <ligand>
        <name>FMN</name>
        <dbReference type="ChEBI" id="CHEBI:58210"/>
    </ligand>
</feature>
<protein>
    <submittedName>
        <fullName evidence="9">Alpha-hydroxy-acid oxidizing protein</fullName>
    </submittedName>
</protein>
<evidence type="ECO:0000256" key="6">
    <source>
        <dbReference type="PIRSR" id="PIRSR000138-1"/>
    </source>
</evidence>
<feature type="active site" description="Proton acceptor" evidence="6">
    <location>
        <position position="285"/>
    </location>
</feature>
<reference evidence="9 10" key="1">
    <citation type="submission" date="2018-12" db="EMBL/GenBank/DDBJ databases">
        <authorList>
            <person name="Grouzdev D.S."/>
            <person name="Krutkina M.S."/>
        </authorList>
    </citation>
    <scope>NUCLEOTIDE SEQUENCE [LARGE SCALE GENOMIC DNA]</scope>
    <source>
        <strain evidence="9 10">RmlP026</strain>
    </source>
</reference>
<dbReference type="OrthoDB" id="9770452at2"/>
<comment type="similarity">
    <text evidence="5">Belongs to the FMN-dependent alpha-hydroxy acid dehydrogenase family.</text>
</comment>
<accession>A0A4Q2U6R8</accession>
<evidence type="ECO:0000313" key="10">
    <source>
        <dbReference type="Proteomes" id="UP000290759"/>
    </source>
</evidence>
<dbReference type="InterPro" id="IPR000262">
    <property type="entry name" value="FMN-dep_DH"/>
</dbReference>
<keyword evidence="4" id="KW-0560">Oxidoreductase</keyword>
<feature type="binding site" evidence="7">
    <location>
        <position position="33"/>
    </location>
    <ligand>
        <name>glyoxylate</name>
        <dbReference type="ChEBI" id="CHEBI:36655"/>
    </ligand>
</feature>
<evidence type="ECO:0000256" key="5">
    <source>
        <dbReference type="ARBA" id="ARBA00024042"/>
    </source>
</evidence>
<dbReference type="SUPFAM" id="SSF51395">
    <property type="entry name" value="FMN-linked oxidoreductases"/>
    <property type="match status" value="1"/>
</dbReference>
<dbReference type="PROSITE" id="PS00557">
    <property type="entry name" value="FMN_HYDROXY_ACID_DH_1"/>
    <property type="match status" value="1"/>
</dbReference>
<keyword evidence="10" id="KW-1185">Reference proteome</keyword>
<evidence type="ECO:0000313" key="9">
    <source>
        <dbReference type="EMBL" id="RYC32022.1"/>
    </source>
</evidence>
<proteinExistence type="inferred from homology"/>
<reference evidence="9 10" key="2">
    <citation type="submission" date="2019-02" db="EMBL/GenBank/DDBJ databases">
        <title>'Lichenibacterium ramalinii' gen. nov. sp. nov., 'Lichenibacterium minor' gen. nov. sp. nov.</title>
        <authorList>
            <person name="Pankratov T."/>
        </authorList>
    </citation>
    <scope>NUCLEOTIDE SEQUENCE [LARGE SCALE GENOMIC DNA]</scope>
    <source>
        <strain evidence="9 10">RmlP026</strain>
    </source>
</reference>
<gene>
    <name evidence="9" type="ORF">D3273_10985</name>
</gene>
<feature type="binding site" evidence="7">
    <location>
        <position position="283"/>
    </location>
    <ligand>
        <name>FMN</name>
        <dbReference type="ChEBI" id="CHEBI:58210"/>
    </ligand>
</feature>
<dbReference type="Proteomes" id="UP000290759">
    <property type="component" value="Unassembled WGS sequence"/>
</dbReference>
<evidence type="ECO:0000256" key="1">
    <source>
        <dbReference type="ARBA" id="ARBA00001917"/>
    </source>
</evidence>
<dbReference type="CDD" id="cd02809">
    <property type="entry name" value="alpha_hydroxyacid_oxid_FMN"/>
    <property type="match status" value="1"/>
</dbReference>
<feature type="binding site" evidence="7">
    <location>
        <position position="115"/>
    </location>
    <ligand>
        <name>FMN</name>
        <dbReference type="ChEBI" id="CHEBI:58210"/>
    </ligand>
</feature>